<evidence type="ECO:0000313" key="3">
    <source>
        <dbReference type="Proteomes" id="UP000789831"/>
    </source>
</evidence>
<proteinExistence type="predicted"/>
<reference evidence="2" key="1">
    <citation type="submission" date="2021-06" db="EMBL/GenBank/DDBJ databases">
        <authorList>
            <person name="Kallberg Y."/>
            <person name="Tangrot J."/>
            <person name="Rosling A."/>
        </authorList>
    </citation>
    <scope>NUCLEOTIDE SEQUENCE</scope>
    <source>
        <strain evidence="2">MT106</strain>
    </source>
</reference>
<feature type="region of interest" description="Disordered" evidence="1">
    <location>
        <begin position="1"/>
        <end position="24"/>
    </location>
</feature>
<accession>A0A9N9AWN7</accession>
<protein>
    <submittedName>
        <fullName evidence="2">918_t:CDS:1</fullName>
    </submittedName>
</protein>
<feature type="compositionally biased region" description="Polar residues" evidence="1">
    <location>
        <begin position="1"/>
        <end position="18"/>
    </location>
</feature>
<name>A0A9N9AWN7_9GLOM</name>
<dbReference type="EMBL" id="CAJVPL010001025">
    <property type="protein sequence ID" value="CAG8547763.1"/>
    <property type="molecule type" value="Genomic_DNA"/>
</dbReference>
<keyword evidence="3" id="KW-1185">Reference proteome</keyword>
<sequence>MSQPEISSMAGQRDSFGSNHVIADGNIGSSRSQNVLENVQVLTDSNSINYQQNAFNNSRDVNVNLNLSL</sequence>
<comment type="caution">
    <text evidence="2">The sequence shown here is derived from an EMBL/GenBank/DDBJ whole genome shotgun (WGS) entry which is preliminary data.</text>
</comment>
<evidence type="ECO:0000256" key="1">
    <source>
        <dbReference type="SAM" id="MobiDB-lite"/>
    </source>
</evidence>
<dbReference type="Proteomes" id="UP000789831">
    <property type="component" value="Unassembled WGS sequence"/>
</dbReference>
<organism evidence="2 3">
    <name type="scientific">Ambispora gerdemannii</name>
    <dbReference type="NCBI Taxonomy" id="144530"/>
    <lineage>
        <taxon>Eukaryota</taxon>
        <taxon>Fungi</taxon>
        <taxon>Fungi incertae sedis</taxon>
        <taxon>Mucoromycota</taxon>
        <taxon>Glomeromycotina</taxon>
        <taxon>Glomeromycetes</taxon>
        <taxon>Archaeosporales</taxon>
        <taxon>Ambisporaceae</taxon>
        <taxon>Ambispora</taxon>
    </lineage>
</organism>
<dbReference type="AlphaFoldDB" id="A0A9N9AWN7"/>
<gene>
    <name evidence="2" type="ORF">AGERDE_LOCUS6506</name>
</gene>
<evidence type="ECO:0000313" key="2">
    <source>
        <dbReference type="EMBL" id="CAG8547763.1"/>
    </source>
</evidence>